<dbReference type="SUPFAM" id="SSF46689">
    <property type="entry name" value="Homeodomain-like"/>
    <property type="match status" value="1"/>
</dbReference>
<dbReference type="OMA" id="STSEEWH"/>
<sequence>MFLSLFEIHFDLAIIMQFANKHFDFNARYIELPPVPPHNIIDQRRGFIRHDPSSTSEEWHLWAAAQTLLSLHHQYHGSDAYHEFNSDSSMISFSSSRSPTSSGDSSNTGRQDSDTASSTEEEDEEDNDHGIPETAAKTRTTTTTTIPQGVAKPRWSDEERSKLVQAVIQEKALDEPTSFHWPRIAHAVSPHHSSQACQDRWVKGMLPVLATMYSSSADDSLFLGQVHAVSDS</sequence>
<dbReference type="InterPro" id="IPR001005">
    <property type="entry name" value="SANT/Myb"/>
</dbReference>
<name>A0A163KVD0_ABSGL</name>
<evidence type="ECO:0000259" key="2">
    <source>
        <dbReference type="PROSITE" id="PS50090"/>
    </source>
</evidence>
<keyword evidence="4" id="KW-1185">Reference proteome</keyword>
<gene>
    <name evidence="3" type="primary">ABSGL_06395.1 scaffold 8296</name>
</gene>
<reference evidence="3" key="1">
    <citation type="submission" date="2016-04" db="EMBL/GenBank/DDBJ databases">
        <authorList>
            <person name="Evans L.H."/>
            <person name="Alamgir A."/>
            <person name="Owens N."/>
            <person name="Weber N.D."/>
            <person name="Virtaneva K."/>
            <person name="Barbian K."/>
            <person name="Babar A."/>
            <person name="Rosenke K."/>
        </authorList>
    </citation>
    <scope>NUCLEOTIDE SEQUENCE [LARGE SCALE GENOMIC DNA]</scope>
    <source>
        <strain evidence="3">CBS 101.48</strain>
    </source>
</reference>
<dbReference type="Gene3D" id="1.10.10.60">
    <property type="entry name" value="Homeodomain-like"/>
    <property type="match status" value="1"/>
</dbReference>
<evidence type="ECO:0000313" key="3">
    <source>
        <dbReference type="EMBL" id="SAM00679.1"/>
    </source>
</evidence>
<feature type="compositionally biased region" description="Low complexity" evidence="1">
    <location>
        <begin position="134"/>
        <end position="145"/>
    </location>
</feature>
<evidence type="ECO:0000256" key="1">
    <source>
        <dbReference type="SAM" id="MobiDB-lite"/>
    </source>
</evidence>
<feature type="region of interest" description="Disordered" evidence="1">
    <location>
        <begin position="92"/>
        <end position="159"/>
    </location>
</feature>
<organism evidence="3">
    <name type="scientific">Absidia glauca</name>
    <name type="common">Pin mould</name>
    <dbReference type="NCBI Taxonomy" id="4829"/>
    <lineage>
        <taxon>Eukaryota</taxon>
        <taxon>Fungi</taxon>
        <taxon>Fungi incertae sedis</taxon>
        <taxon>Mucoromycota</taxon>
        <taxon>Mucoromycotina</taxon>
        <taxon>Mucoromycetes</taxon>
        <taxon>Mucorales</taxon>
        <taxon>Cunninghamellaceae</taxon>
        <taxon>Absidia</taxon>
    </lineage>
</organism>
<dbReference type="EMBL" id="LT553376">
    <property type="protein sequence ID" value="SAM00679.1"/>
    <property type="molecule type" value="Genomic_DNA"/>
</dbReference>
<dbReference type="AlphaFoldDB" id="A0A163KVD0"/>
<feature type="compositionally biased region" description="Low complexity" evidence="1">
    <location>
        <begin position="92"/>
        <end position="106"/>
    </location>
</feature>
<dbReference type="InParanoid" id="A0A163KVD0"/>
<dbReference type="PROSITE" id="PS50090">
    <property type="entry name" value="MYB_LIKE"/>
    <property type="match status" value="1"/>
</dbReference>
<feature type="domain" description="Myb-like" evidence="2">
    <location>
        <begin position="147"/>
        <end position="205"/>
    </location>
</feature>
<dbReference type="CDD" id="cd00167">
    <property type="entry name" value="SANT"/>
    <property type="match status" value="1"/>
</dbReference>
<dbReference type="InterPro" id="IPR009057">
    <property type="entry name" value="Homeodomain-like_sf"/>
</dbReference>
<protein>
    <recommendedName>
        <fullName evidence="2">Myb-like domain-containing protein</fullName>
    </recommendedName>
</protein>
<dbReference type="OrthoDB" id="2384577at2759"/>
<proteinExistence type="predicted"/>
<dbReference type="Proteomes" id="UP000078561">
    <property type="component" value="Unassembled WGS sequence"/>
</dbReference>
<evidence type="ECO:0000313" key="4">
    <source>
        <dbReference type="Proteomes" id="UP000078561"/>
    </source>
</evidence>
<accession>A0A163KVD0</accession>